<evidence type="ECO:0000313" key="2">
    <source>
        <dbReference type="EMBL" id="OJJ51319.1"/>
    </source>
</evidence>
<dbReference type="PANTHER" id="PTHR43798:SF5">
    <property type="entry name" value="MONOACYLGLYCEROL LIPASE ABHD6"/>
    <property type="match status" value="1"/>
</dbReference>
<dbReference type="GeneID" id="34610916"/>
<dbReference type="Gene3D" id="3.40.50.1820">
    <property type="entry name" value="alpha/beta hydrolase"/>
    <property type="match status" value="1"/>
</dbReference>
<dbReference type="STRING" id="1073090.A0A1L9SVV7"/>
<dbReference type="EMBL" id="KV878336">
    <property type="protein sequence ID" value="OJJ51319.1"/>
    <property type="molecule type" value="Genomic_DNA"/>
</dbReference>
<keyword evidence="3" id="KW-1185">Reference proteome</keyword>
<dbReference type="GO" id="GO:0047372">
    <property type="term" value="F:monoacylglycerol lipase activity"/>
    <property type="evidence" value="ECO:0007669"/>
    <property type="project" value="TreeGrafter"/>
</dbReference>
<dbReference type="SUPFAM" id="SSF53474">
    <property type="entry name" value="alpha/beta-Hydrolases"/>
    <property type="match status" value="1"/>
</dbReference>
<dbReference type="InterPro" id="IPR050266">
    <property type="entry name" value="AB_hydrolase_sf"/>
</dbReference>
<feature type="domain" description="AB hydrolase-1" evidence="1">
    <location>
        <begin position="27"/>
        <end position="248"/>
    </location>
</feature>
<name>A0A1L9SVV7_9EURO</name>
<dbReference type="GO" id="GO:0046464">
    <property type="term" value="P:acylglycerol catabolic process"/>
    <property type="evidence" value="ECO:0007669"/>
    <property type="project" value="TreeGrafter"/>
</dbReference>
<organism evidence="2 3">
    <name type="scientific">Penicilliopsis zonata CBS 506.65</name>
    <dbReference type="NCBI Taxonomy" id="1073090"/>
    <lineage>
        <taxon>Eukaryota</taxon>
        <taxon>Fungi</taxon>
        <taxon>Dikarya</taxon>
        <taxon>Ascomycota</taxon>
        <taxon>Pezizomycotina</taxon>
        <taxon>Eurotiomycetes</taxon>
        <taxon>Eurotiomycetidae</taxon>
        <taxon>Eurotiales</taxon>
        <taxon>Aspergillaceae</taxon>
        <taxon>Penicilliopsis</taxon>
    </lineage>
</organism>
<evidence type="ECO:0000259" key="1">
    <source>
        <dbReference type="Pfam" id="PF00561"/>
    </source>
</evidence>
<dbReference type="Proteomes" id="UP000184188">
    <property type="component" value="Unassembled WGS sequence"/>
</dbReference>
<dbReference type="InterPro" id="IPR000073">
    <property type="entry name" value="AB_hydrolase_1"/>
</dbReference>
<gene>
    <name evidence="2" type="ORF">ASPZODRAFT_138424</name>
</gene>
<accession>A0A1L9SVV7</accession>
<dbReference type="VEuPathDB" id="FungiDB:ASPZODRAFT_138424"/>
<sequence>MPFIEVNHHRLHYHDSHPTGPPPGGQTLLLIHGLGSSQNYYFPILPYLTSKHRCIALDTYGSGRSAYTGLEFDMTALAADVAAVLSVLGVTAAIVVGHSMGGLAVTYLGSLYADLIKGVVAIGPTHPSDALVSVMTKRAEIVAEDGMESMANSIPEAATGSKATPLQKAFIRELILSQNPKGYATLCRLIASAAPGEYAAIRAPFLLIAGEEDKSASLAGCEYLFERVGSANKKMVVLEGVGHWHCIEANEEVGGFIADFVDNLA</sequence>
<dbReference type="GO" id="GO:0016020">
    <property type="term" value="C:membrane"/>
    <property type="evidence" value="ECO:0007669"/>
    <property type="project" value="TreeGrafter"/>
</dbReference>
<reference evidence="3" key="1">
    <citation type="journal article" date="2017" name="Genome Biol.">
        <title>Comparative genomics reveals high biological diversity and specific adaptations in the industrially and medically important fungal genus Aspergillus.</title>
        <authorList>
            <person name="de Vries R.P."/>
            <person name="Riley R."/>
            <person name="Wiebenga A."/>
            <person name="Aguilar-Osorio G."/>
            <person name="Amillis S."/>
            <person name="Uchima C.A."/>
            <person name="Anderluh G."/>
            <person name="Asadollahi M."/>
            <person name="Askin M."/>
            <person name="Barry K."/>
            <person name="Battaglia E."/>
            <person name="Bayram O."/>
            <person name="Benocci T."/>
            <person name="Braus-Stromeyer S.A."/>
            <person name="Caldana C."/>
            <person name="Canovas D."/>
            <person name="Cerqueira G.C."/>
            <person name="Chen F."/>
            <person name="Chen W."/>
            <person name="Choi C."/>
            <person name="Clum A."/>
            <person name="Dos Santos R.A."/>
            <person name="Damasio A.R."/>
            <person name="Diallinas G."/>
            <person name="Emri T."/>
            <person name="Fekete E."/>
            <person name="Flipphi M."/>
            <person name="Freyberg S."/>
            <person name="Gallo A."/>
            <person name="Gournas C."/>
            <person name="Habgood R."/>
            <person name="Hainaut M."/>
            <person name="Harispe M.L."/>
            <person name="Henrissat B."/>
            <person name="Hilden K.S."/>
            <person name="Hope R."/>
            <person name="Hossain A."/>
            <person name="Karabika E."/>
            <person name="Karaffa L."/>
            <person name="Karanyi Z."/>
            <person name="Krasevec N."/>
            <person name="Kuo A."/>
            <person name="Kusch H."/>
            <person name="LaButti K."/>
            <person name="Lagendijk E.L."/>
            <person name="Lapidus A."/>
            <person name="Levasseur A."/>
            <person name="Lindquist E."/>
            <person name="Lipzen A."/>
            <person name="Logrieco A.F."/>
            <person name="MacCabe A."/>
            <person name="Maekelae M.R."/>
            <person name="Malavazi I."/>
            <person name="Melin P."/>
            <person name="Meyer V."/>
            <person name="Mielnichuk N."/>
            <person name="Miskei M."/>
            <person name="Molnar A.P."/>
            <person name="Mule G."/>
            <person name="Ngan C.Y."/>
            <person name="Orejas M."/>
            <person name="Orosz E."/>
            <person name="Ouedraogo J.P."/>
            <person name="Overkamp K.M."/>
            <person name="Park H.-S."/>
            <person name="Perrone G."/>
            <person name="Piumi F."/>
            <person name="Punt P.J."/>
            <person name="Ram A.F."/>
            <person name="Ramon A."/>
            <person name="Rauscher S."/>
            <person name="Record E."/>
            <person name="Riano-Pachon D.M."/>
            <person name="Robert V."/>
            <person name="Roehrig J."/>
            <person name="Ruller R."/>
            <person name="Salamov A."/>
            <person name="Salih N.S."/>
            <person name="Samson R.A."/>
            <person name="Sandor E."/>
            <person name="Sanguinetti M."/>
            <person name="Schuetze T."/>
            <person name="Sepcic K."/>
            <person name="Shelest E."/>
            <person name="Sherlock G."/>
            <person name="Sophianopoulou V."/>
            <person name="Squina F.M."/>
            <person name="Sun H."/>
            <person name="Susca A."/>
            <person name="Todd R.B."/>
            <person name="Tsang A."/>
            <person name="Unkles S.E."/>
            <person name="van de Wiele N."/>
            <person name="van Rossen-Uffink D."/>
            <person name="Oliveira J.V."/>
            <person name="Vesth T.C."/>
            <person name="Visser J."/>
            <person name="Yu J.-H."/>
            <person name="Zhou M."/>
            <person name="Andersen M.R."/>
            <person name="Archer D.B."/>
            <person name="Baker S.E."/>
            <person name="Benoit I."/>
            <person name="Brakhage A.A."/>
            <person name="Braus G.H."/>
            <person name="Fischer R."/>
            <person name="Frisvad J.C."/>
            <person name="Goldman G.H."/>
            <person name="Houbraken J."/>
            <person name="Oakley B."/>
            <person name="Pocsi I."/>
            <person name="Scazzocchio C."/>
            <person name="Seiboth B."/>
            <person name="vanKuyk P.A."/>
            <person name="Wortman J."/>
            <person name="Dyer P.S."/>
            <person name="Grigoriev I.V."/>
        </authorList>
    </citation>
    <scope>NUCLEOTIDE SEQUENCE [LARGE SCALE GENOMIC DNA]</scope>
    <source>
        <strain evidence="3">CBS 506.65</strain>
    </source>
</reference>
<dbReference type="Pfam" id="PF00561">
    <property type="entry name" value="Abhydrolase_1"/>
    <property type="match status" value="1"/>
</dbReference>
<dbReference type="PANTHER" id="PTHR43798">
    <property type="entry name" value="MONOACYLGLYCEROL LIPASE"/>
    <property type="match status" value="1"/>
</dbReference>
<dbReference type="RefSeq" id="XP_022585829.1">
    <property type="nucleotide sequence ID" value="XM_022724451.1"/>
</dbReference>
<evidence type="ECO:0000313" key="3">
    <source>
        <dbReference type="Proteomes" id="UP000184188"/>
    </source>
</evidence>
<dbReference type="InterPro" id="IPR029058">
    <property type="entry name" value="AB_hydrolase_fold"/>
</dbReference>
<protein>
    <recommendedName>
        <fullName evidence="1">AB hydrolase-1 domain-containing protein</fullName>
    </recommendedName>
</protein>
<dbReference type="OrthoDB" id="408373at2759"/>
<dbReference type="AlphaFoldDB" id="A0A1L9SVV7"/>
<proteinExistence type="predicted"/>